<protein>
    <submittedName>
        <fullName evidence="1">Uncharacterized protein</fullName>
    </submittedName>
</protein>
<organism evidence="1 2">
    <name type="scientific">Mycena citricolor</name>
    <dbReference type="NCBI Taxonomy" id="2018698"/>
    <lineage>
        <taxon>Eukaryota</taxon>
        <taxon>Fungi</taxon>
        <taxon>Dikarya</taxon>
        <taxon>Basidiomycota</taxon>
        <taxon>Agaricomycotina</taxon>
        <taxon>Agaricomycetes</taxon>
        <taxon>Agaricomycetidae</taxon>
        <taxon>Agaricales</taxon>
        <taxon>Marasmiineae</taxon>
        <taxon>Mycenaceae</taxon>
        <taxon>Mycena</taxon>
    </lineage>
</organism>
<keyword evidence="2" id="KW-1185">Reference proteome</keyword>
<evidence type="ECO:0000313" key="1">
    <source>
        <dbReference type="EMBL" id="CAK5272150.1"/>
    </source>
</evidence>
<proteinExistence type="predicted"/>
<accession>A0AAD2HCB5</accession>
<comment type="caution">
    <text evidence="1">The sequence shown here is derived from an EMBL/GenBank/DDBJ whole genome shotgun (WGS) entry which is preliminary data.</text>
</comment>
<evidence type="ECO:0000313" key="2">
    <source>
        <dbReference type="Proteomes" id="UP001295794"/>
    </source>
</evidence>
<sequence>WSRCRHQGDVRRGDCQFCYFRLDPPTARAQLNWMGTCGGRKEPEAAEMIRRVQTWAKILRDLRSHGQGTGEP</sequence>
<dbReference type="EMBL" id="CAVNYO010000181">
    <property type="protein sequence ID" value="CAK5272150.1"/>
    <property type="molecule type" value="Genomic_DNA"/>
</dbReference>
<reference evidence="1" key="1">
    <citation type="submission" date="2023-11" db="EMBL/GenBank/DDBJ databases">
        <authorList>
            <person name="De Vega J J."/>
            <person name="De Vega J J."/>
        </authorList>
    </citation>
    <scope>NUCLEOTIDE SEQUENCE</scope>
</reference>
<feature type="non-terminal residue" evidence="1">
    <location>
        <position position="72"/>
    </location>
</feature>
<dbReference type="Proteomes" id="UP001295794">
    <property type="component" value="Unassembled WGS sequence"/>
</dbReference>
<name>A0AAD2HCB5_9AGAR</name>
<dbReference type="AlphaFoldDB" id="A0AAD2HCB5"/>
<gene>
    <name evidence="1" type="ORF">MYCIT1_LOCUS17714</name>
</gene>